<dbReference type="GeneID" id="120110672"/>
<feature type="chain" id="PRO_5034907468" evidence="2">
    <location>
        <begin position="22"/>
        <end position="111"/>
    </location>
</feature>
<keyword evidence="3" id="KW-1185">Reference proteome</keyword>
<evidence type="ECO:0000256" key="2">
    <source>
        <dbReference type="SAM" id="SignalP"/>
    </source>
</evidence>
<reference evidence="3" key="1">
    <citation type="journal article" date="2019" name="Nat. Commun.">
        <title>Genome-wide association mapping of date palm fruit traits.</title>
        <authorList>
            <person name="Hazzouri K.M."/>
            <person name="Gros-Balthazard M."/>
            <person name="Flowers J.M."/>
            <person name="Copetti D."/>
            <person name="Lemansour A."/>
            <person name="Lebrun M."/>
            <person name="Masmoudi K."/>
            <person name="Ferrand S."/>
            <person name="Dhar M.I."/>
            <person name="Fresquez Z.A."/>
            <person name="Rosas U."/>
            <person name="Zhang J."/>
            <person name="Talag J."/>
            <person name="Lee S."/>
            <person name="Kudrna D."/>
            <person name="Powell R.F."/>
            <person name="Leitch I.J."/>
            <person name="Krueger R.R."/>
            <person name="Wing R.A."/>
            <person name="Amiri K.M.A."/>
            <person name="Purugganan M.D."/>
        </authorList>
    </citation>
    <scope>NUCLEOTIDE SEQUENCE [LARGE SCALE GENOMIC DNA]</scope>
    <source>
        <strain evidence="3">cv. Khalas</strain>
    </source>
</reference>
<dbReference type="Proteomes" id="UP000228380">
    <property type="component" value="Chromosome 4"/>
</dbReference>
<dbReference type="AlphaFoldDB" id="A0A8B9AE07"/>
<dbReference type="PANTHER" id="PTHR34558">
    <property type="entry name" value="EXPRESSED PROTEIN"/>
    <property type="match status" value="1"/>
</dbReference>
<organism evidence="3 4">
    <name type="scientific">Phoenix dactylifera</name>
    <name type="common">Date palm</name>
    <dbReference type="NCBI Taxonomy" id="42345"/>
    <lineage>
        <taxon>Eukaryota</taxon>
        <taxon>Viridiplantae</taxon>
        <taxon>Streptophyta</taxon>
        <taxon>Embryophyta</taxon>
        <taxon>Tracheophyta</taxon>
        <taxon>Spermatophyta</taxon>
        <taxon>Magnoliopsida</taxon>
        <taxon>Liliopsida</taxon>
        <taxon>Arecaceae</taxon>
        <taxon>Coryphoideae</taxon>
        <taxon>Phoeniceae</taxon>
        <taxon>Phoenix</taxon>
    </lineage>
</organism>
<reference evidence="4" key="2">
    <citation type="submission" date="2025-08" db="UniProtKB">
        <authorList>
            <consortium name="RefSeq"/>
        </authorList>
    </citation>
    <scope>IDENTIFICATION</scope>
    <source>
        <tissue evidence="4">Young leaves</tissue>
    </source>
</reference>
<accession>A0A8B9AE07</accession>
<evidence type="ECO:0000313" key="3">
    <source>
        <dbReference type="Proteomes" id="UP000228380"/>
    </source>
</evidence>
<protein>
    <submittedName>
        <fullName evidence="4">Uncharacterized protein LOC120110672</fullName>
    </submittedName>
</protein>
<gene>
    <name evidence="4" type="primary">LOC120110672</name>
</gene>
<evidence type="ECO:0000256" key="1">
    <source>
        <dbReference type="SAM" id="Phobius"/>
    </source>
</evidence>
<keyword evidence="1" id="KW-0812">Transmembrane</keyword>
<dbReference type="OrthoDB" id="686454at2759"/>
<dbReference type="RefSeq" id="XP_038982183.1">
    <property type="nucleotide sequence ID" value="XM_039126255.1"/>
</dbReference>
<feature type="signal peptide" evidence="2">
    <location>
        <begin position="1"/>
        <end position="21"/>
    </location>
</feature>
<evidence type="ECO:0000313" key="4">
    <source>
        <dbReference type="RefSeq" id="XP_038982183.1"/>
    </source>
</evidence>
<dbReference type="PANTHER" id="PTHR34558:SF9">
    <property type="entry name" value="F3L24.15 PROTEIN"/>
    <property type="match status" value="1"/>
</dbReference>
<keyword evidence="1" id="KW-1133">Transmembrane helix</keyword>
<keyword evidence="1" id="KW-0472">Membrane</keyword>
<feature type="transmembrane region" description="Helical" evidence="1">
    <location>
        <begin position="82"/>
        <end position="101"/>
    </location>
</feature>
<proteinExistence type="predicted"/>
<keyword evidence="2" id="KW-0732">Signal</keyword>
<sequence length="111" mass="11768">MARLMLFLLVVADIFATVAMARPSPVVVRADAVELIGSSAAKPPSSSLSPNDSEVVLAGAPENLQNRKCRSAFDKSIAGGEIILAGLATAIFAAVFCYIRVTRQRVEVSKY</sequence>
<name>A0A8B9AE07_PHODC</name>
<dbReference type="KEGG" id="pda:120110672"/>